<name>A0A8X6L249_TRICU</name>
<evidence type="ECO:0000313" key="1">
    <source>
        <dbReference type="EMBL" id="GFQ90963.1"/>
    </source>
</evidence>
<accession>A0A8X6L249</accession>
<gene>
    <name evidence="1" type="ORF">TNCT_63951</name>
</gene>
<comment type="caution">
    <text evidence="1">The sequence shown here is derived from an EMBL/GenBank/DDBJ whole genome shotgun (WGS) entry which is preliminary data.</text>
</comment>
<organism evidence="1 2">
    <name type="scientific">Trichonephila clavata</name>
    <name type="common">Joro spider</name>
    <name type="synonym">Nephila clavata</name>
    <dbReference type="NCBI Taxonomy" id="2740835"/>
    <lineage>
        <taxon>Eukaryota</taxon>
        <taxon>Metazoa</taxon>
        <taxon>Ecdysozoa</taxon>
        <taxon>Arthropoda</taxon>
        <taxon>Chelicerata</taxon>
        <taxon>Arachnida</taxon>
        <taxon>Araneae</taxon>
        <taxon>Araneomorphae</taxon>
        <taxon>Entelegynae</taxon>
        <taxon>Araneoidea</taxon>
        <taxon>Nephilidae</taxon>
        <taxon>Trichonephila</taxon>
    </lineage>
</organism>
<evidence type="ECO:0000313" key="2">
    <source>
        <dbReference type="Proteomes" id="UP000887116"/>
    </source>
</evidence>
<proteinExistence type="predicted"/>
<dbReference type="EMBL" id="BMAO01033657">
    <property type="protein sequence ID" value="GFQ90963.1"/>
    <property type="molecule type" value="Genomic_DNA"/>
</dbReference>
<dbReference type="Proteomes" id="UP000887116">
    <property type="component" value="Unassembled WGS sequence"/>
</dbReference>
<keyword evidence="2" id="KW-1185">Reference proteome</keyword>
<reference evidence="1" key="1">
    <citation type="submission" date="2020-07" db="EMBL/GenBank/DDBJ databases">
        <title>Multicomponent nature underlies the extraordinary mechanical properties of spider dragline silk.</title>
        <authorList>
            <person name="Kono N."/>
            <person name="Nakamura H."/>
            <person name="Mori M."/>
            <person name="Yoshida Y."/>
            <person name="Ohtoshi R."/>
            <person name="Malay A.D."/>
            <person name="Moran D.A.P."/>
            <person name="Tomita M."/>
            <person name="Numata K."/>
            <person name="Arakawa K."/>
        </authorList>
    </citation>
    <scope>NUCLEOTIDE SEQUENCE</scope>
</reference>
<protein>
    <submittedName>
        <fullName evidence="1">Uncharacterized protein</fullName>
    </submittedName>
</protein>
<sequence length="112" mass="12565">MSFIRTLVSQSSEKLLDTCSASALGLNFHPGFLKHLASKVLYALLELYNCNYNSGVPVIWKKSITVPIYKMNKSSDDLNSDHPISLLSSILSKVMERRIMSYLYCILNSVTS</sequence>
<dbReference type="AlphaFoldDB" id="A0A8X6L249"/>